<evidence type="ECO:0000313" key="5">
    <source>
        <dbReference type="Proteomes" id="UP000699462"/>
    </source>
</evidence>
<dbReference type="AlphaFoldDB" id="A0A8T0DD40"/>
<dbReference type="SUPFAM" id="SSF50494">
    <property type="entry name" value="Trypsin-like serine proteases"/>
    <property type="match status" value="1"/>
</dbReference>
<dbReference type="GO" id="GO:0004252">
    <property type="term" value="F:serine-type endopeptidase activity"/>
    <property type="evidence" value="ECO:0007669"/>
    <property type="project" value="InterPro"/>
</dbReference>
<dbReference type="SMART" id="SM00020">
    <property type="entry name" value="Tryp_SPc"/>
    <property type="match status" value="1"/>
</dbReference>
<dbReference type="Pfam" id="PF00089">
    <property type="entry name" value="Trypsin"/>
    <property type="match status" value="1"/>
</dbReference>
<dbReference type="InterPro" id="IPR009003">
    <property type="entry name" value="Peptidase_S1_PA"/>
</dbReference>
<accession>A0A8T0DD40</accession>
<gene>
    <name evidence="4" type="ORF">P879_06273</name>
</gene>
<organism evidence="4 5">
    <name type="scientific">Paragonimus westermani</name>
    <dbReference type="NCBI Taxonomy" id="34504"/>
    <lineage>
        <taxon>Eukaryota</taxon>
        <taxon>Metazoa</taxon>
        <taxon>Spiralia</taxon>
        <taxon>Lophotrochozoa</taxon>
        <taxon>Platyhelminthes</taxon>
        <taxon>Trematoda</taxon>
        <taxon>Digenea</taxon>
        <taxon>Plagiorchiida</taxon>
        <taxon>Troglotremata</taxon>
        <taxon>Troglotrematidae</taxon>
        <taxon>Paragonimus</taxon>
    </lineage>
</organism>
<comment type="similarity">
    <text evidence="2">Belongs to the peptidase S1 family. CLIP subfamily.</text>
</comment>
<evidence type="ECO:0000256" key="2">
    <source>
        <dbReference type="ARBA" id="ARBA00024195"/>
    </source>
</evidence>
<evidence type="ECO:0000259" key="3">
    <source>
        <dbReference type="PROSITE" id="PS50240"/>
    </source>
</evidence>
<dbReference type="OrthoDB" id="6267810at2759"/>
<keyword evidence="5" id="KW-1185">Reference proteome</keyword>
<feature type="domain" description="Peptidase S1" evidence="3">
    <location>
        <begin position="1"/>
        <end position="154"/>
    </location>
</feature>
<reference evidence="4 5" key="1">
    <citation type="submission" date="2019-07" db="EMBL/GenBank/DDBJ databases">
        <title>Annotation for the trematode Paragonimus westermani.</title>
        <authorList>
            <person name="Choi Y.-J."/>
        </authorList>
    </citation>
    <scope>NUCLEOTIDE SEQUENCE [LARGE SCALE GENOMIC DNA]</scope>
    <source>
        <strain evidence="4">180907_Pwestermani</strain>
    </source>
</reference>
<dbReference type="InterPro" id="IPR001254">
    <property type="entry name" value="Trypsin_dom"/>
</dbReference>
<comment type="caution">
    <text evidence="4">The sequence shown here is derived from an EMBL/GenBank/DDBJ whole genome shotgun (WGS) entry which is preliminary data.</text>
</comment>
<dbReference type="EMBL" id="JTDF01008116">
    <property type="protein sequence ID" value="KAF8564657.1"/>
    <property type="molecule type" value="Genomic_DNA"/>
</dbReference>
<proteinExistence type="inferred from homology"/>
<keyword evidence="1" id="KW-1015">Disulfide bond</keyword>
<dbReference type="InterPro" id="IPR051487">
    <property type="entry name" value="Ser/Thr_Proteases_Immune/Dev"/>
</dbReference>
<dbReference type="Proteomes" id="UP000699462">
    <property type="component" value="Unassembled WGS sequence"/>
</dbReference>
<name>A0A8T0DD40_9TREM</name>
<dbReference type="GO" id="GO:0006508">
    <property type="term" value="P:proteolysis"/>
    <property type="evidence" value="ECO:0007669"/>
    <property type="project" value="InterPro"/>
</dbReference>
<dbReference type="Gene3D" id="2.40.10.10">
    <property type="entry name" value="Trypsin-like serine proteases"/>
    <property type="match status" value="1"/>
</dbReference>
<evidence type="ECO:0000313" key="4">
    <source>
        <dbReference type="EMBL" id="KAF8564657.1"/>
    </source>
</evidence>
<dbReference type="PROSITE" id="PS50240">
    <property type="entry name" value="TRYPSIN_DOM"/>
    <property type="match status" value="1"/>
</dbReference>
<sequence length="156" mass="17179">MNVNDIALLKIHGKFPLDQNKVSQVDLPLDSVFFRWPTLYTSCILVGWGCIKANGPVSNKARVLEMRVLQSQACSEMYDRSLFMDSRFQLCAGYYMSDTSACQGDSGGGLICNLRGKPTVGGVLSAGHSTLTNSYPMLFSRTSAYTSWIQDVMARS</sequence>
<evidence type="ECO:0000256" key="1">
    <source>
        <dbReference type="ARBA" id="ARBA00023157"/>
    </source>
</evidence>
<dbReference type="InterPro" id="IPR043504">
    <property type="entry name" value="Peptidase_S1_PA_chymotrypsin"/>
</dbReference>
<protein>
    <recommendedName>
        <fullName evidence="3">Peptidase S1 domain-containing protein</fullName>
    </recommendedName>
</protein>
<dbReference type="PANTHER" id="PTHR24256">
    <property type="entry name" value="TRYPTASE-RELATED"/>
    <property type="match status" value="1"/>
</dbReference>